<protein>
    <submittedName>
        <fullName evidence="1">1063_t:CDS:1</fullName>
    </submittedName>
</protein>
<accession>A0A9N9JQX7</accession>
<keyword evidence="2" id="KW-1185">Reference proteome</keyword>
<proteinExistence type="predicted"/>
<dbReference type="EMBL" id="CAJVPZ010063205">
    <property type="protein sequence ID" value="CAG8793019.1"/>
    <property type="molecule type" value="Genomic_DNA"/>
</dbReference>
<name>A0A9N9JQX7_9GLOM</name>
<evidence type="ECO:0000313" key="2">
    <source>
        <dbReference type="Proteomes" id="UP000789396"/>
    </source>
</evidence>
<dbReference type="Proteomes" id="UP000789396">
    <property type="component" value="Unassembled WGS sequence"/>
</dbReference>
<feature type="non-terminal residue" evidence="1">
    <location>
        <position position="1"/>
    </location>
</feature>
<dbReference type="OrthoDB" id="532890at2759"/>
<gene>
    <name evidence="1" type="ORF">RFULGI_LOCUS16938</name>
</gene>
<evidence type="ECO:0000313" key="1">
    <source>
        <dbReference type="EMBL" id="CAG8793019.1"/>
    </source>
</evidence>
<dbReference type="AlphaFoldDB" id="A0A9N9JQX7"/>
<comment type="caution">
    <text evidence="1">The sequence shown here is derived from an EMBL/GenBank/DDBJ whole genome shotgun (WGS) entry which is preliminary data.</text>
</comment>
<organism evidence="1 2">
    <name type="scientific">Racocetra fulgida</name>
    <dbReference type="NCBI Taxonomy" id="60492"/>
    <lineage>
        <taxon>Eukaryota</taxon>
        <taxon>Fungi</taxon>
        <taxon>Fungi incertae sedis</taxon>
        <taxon>Mucoromycota</taxon>
        <taxon>Glomeromycotina</taxon>
        <taxon>Glomeromycetes</taxon>
        <taxon>Diversisporales</taxon>
        <taxon>Gigasporaceae</taxon>
        <taxon>Racocetra</taxon>
    </lineage>
</organism>
<sequence length="70" mass="8023">TDKIMAIHIDSASKYIRGITIDKPSFTLNPTYDKERDIFKINFVDSISMTTLQKTDVEDVEIEIDDEGKL</sequence>
<reference evidence="1" key="1">
    <citation type="submission" date="2021-06" db="EMBL/GenBank/DDBJ databases">
        <authorList>
            <person name="Kallberg Y."/>
            <person name="Tangrot J."/>
            <person name="Rosling A."/>
        </authorList>
    </citation>
    <scope>NUCLEOTIDE SEQUENCE</scope>
    <source>
        <strain evidence="1">IN212</strain>
    </source>
</reference>
<feature type="non-terminal residue" evidence="1">
    <location>
        <position position="70"/>
    </location>
</feature>